<evidence type="ECO:0000256" key="1">
    <source>
        <dbReference type="SAM" id="MobiDB-lite"/>
    </source>
</evidence>
<feature type="compositionally biased region" description="Low complexity" evidence="1">
    <location>
        <begin position="1"/>
        <end position="12"/>
    </location>
</feature>
<dbReference type="Proteomes" id="UP000887458">
    <property type="component" value="Unassembled WGS sequence"/>
</dbReference>
<accession>A0ABQ8ITJ3</accession>
<evidence type="ECO:0000313" key="2">
    <source>
        <dbReference type="EMBL" id="KAH9413629.1"/>
    </source>
</evidence>
<reference evidence="2 3" key="2">
    <citation type="journal article" date="2022" name="Mol. Biol. Evol.">
        <title>Comparative Genomics Reveals Insights into the Divergent Evolution of Astigmatic Mites and Household Pest Adaptations.</title>
        <authorList>
            <person name="Xiong Q."/>
            <person name="Wan A.T."/>
            <person name="Liu X."/>
            <person name="Fung C.S."/>
            <person name="Xiao X."/>
            <person name="Malainual N."/>
            <person name="Hou J."/>
            <person name="Wang L."/>
            <person name="Wang M."/>
            <person name="Yang K.Y."/>
            <person name="Cui Y."/>
            <person name="Leung E.L."/>
            <person name="Nong W."/>
            <person name="Shin S.K."/>
            <person name="Au S.W."/>
            <person name="Jeong K.Y."/>
            <person name="Chew F.T."/>
            <person name="Hui J.H."/>
            <person name="Leung T.F."/>
            <person name="Tungtrongchitr A."/>
            <person name="Zhong N."/>
            <person name="Liu Z."/>
            <person name="Tsui S.K."/>
        </authorList>
    </citation>
    <scope>NUCLEOTIDE SEQUENCE [LARGE SCALE GENOMIC DNA]</scope>
    <source>
        <strain evidence="2">Derp</strain>
    </source>
</reference>
<name>A0ABQ8ITJ3_DERPT</name>
<evidence type="ECO:0000313" key="3">
    <source>
        <dbReference type="Proteomes" id="UP000887458"/>
    </source>
</evidence>
<organism evidence="2 3">
    <name type="scientific">Dermatophagoides pteronyssinus</name>
    <name type="common">European house dust mite</name>
    <dbReference type="NCBI Taxonomy" id="6956"/>
    <lineage>
        <taxon>Eukaryota</taxon>
        <taxon>Metazoa</taxon>
        <taxon>Ecdysozoa</taxon>
        <taxon>Arthropoda</taxon>
        <taxon>Chelicerata</taxon>
        <taxon>Arachnida</taxon>
        <taxon>Acari</taxon>
        <taxon>Acariformes</taxon>
        <taxon>Sarcoptiformes</taxon>
        <taxon>Astigmata</taxon>
        <taxon>Psoroptidia</taxon>
        <taxon>Analgoidea</taxon>
        <taxon>Pyroglyphidae</taxon>
        <taxon>Dermatophagoidinae</taxon>
        <taxon>Dermatophagoides</taxon>
    </lineage>
</organism>
<keyword evidence="3" id="KW-1185">Reference proteome</keyword>
<comment type="caution">
    <text evidence="2">The sequence shown here is derived from an EMBL/GenBank/DDBJ whole genome shotgun (WGS) entry which is preliminary data.</text>
</comment>
<protein>
    <submittedName>
        <fullName evidence="2">Uncharacterized protein</fullName>
    </submittedName>
</protein>
<proteinExistence type="predicted"/>
<gene>
    <name evidence="2" type="ORF">DERP_009330</name>
</gene>
<dbReference type="EMBL" id="NJHN03000120">
    <property type="protein sequence ID" value="KAH9413629.1"/>
    <property type="molecule type" value="Genomic_DNA"/>
</dbReference>
<feature type="region of interest" description="Disordered" evidence="1">
    <location>
        <begin position="1"/>
        <end position="42"/>
    </location>
</feature>
<sequence length="76" mass="8645">MQMISIDITDADGGIGDGPRFFNDAGGGAPRRSRELDECDDREEADRELELRLDDPLELDRDEAELLRERLLELID</sequence>
<reference evidence="2 3" key="1">
    <citation type="journal article" date="2018" name="J. Allergy Clin. Immunol.">
        <title>High-quality assembly of Dermatophagoides pteronyssinus genome and transcriptome reveals a wide range of novel allergens.</title>
        <authorList>
            <person name="Liu X.Y."/>
            <person name="Yang K.Y."/>
            <person name="Wang M.Q."/>
            <person name="Kwok J.S."/>
            <person name="Zeng X."/>
            <person name="Yang Z."/>
            <person name="Xiao X.J."/>
            <person name="Lau C.P."/>
            <person name="Li Y."/>
            <person name="Huang Z.M."/>
            <person name="Ba J.G."/>
            <person name="Yim A.K."/>
            <person name="Ouyang C.Y."/>
            <person name="Ngai S.M."/>
            <person name="Chan T.F."/>
            <person name="Leung E.L."/>
            <person name="Liu L."/>
            <person name="Liu Z.G."/>
            <person name="Tsui S.K."/>
        </authorList>
    </citation>
    <scope>NUCLEOTIDE SEQUENCE [LARGE SCALE GENOMIC DNA]</scope>
    <source>
        <strain evidence="2">Derp</strain>
    </source>
</reference>